<dbReference type="InterPro" id="IPR036875">
    <property type="entry name" value="Znf_CCHC_sf"/>
</dbReference>
<evidence type="ECO:0000313" key="3">
    <source>
        <dbReference type="Proteomes" id="UP000783213"/>
    </source>
</evidence>
<organism evidence="2 3">
    <name type="scientific">Botrytis deweyae</name>
    <dbReference type="NCBI Taxonomy" id="2478750"/>
    <lineage>
        <taxon>Eukaryota</taxon>
        <taxon>Fungi</taxon>
        <taxon>Dikarya</taxon>
        <taxon>Ascomycota</taxon>
        <taxon>Pezizomycotina</taxon>
        <taxon>Leotiomycetes</taxon>
        <taxon>Helotiales</taxon>
        <taxon>Sclerotiniaceae</taxon>
        <taxon>Botrytis</taxon>
    </lineage>
</organism>
<dbReference type="EMBL" id="RCSX01000022">
    <property type="protein sequence ID" value="KAF7921577.1"/>
    <property type="molecule type" value="Genomic_DNA"/>
</dbReference>
<feature type="region of interest" description="Disordered" evidence="1">
    <location>
        <begin position="160"/>
        <end position="228"/>
    </location>
</feature>
<dbReference type="GeneID" id="62235197"/>
<feature type="compositionally biased region" description="Basic and acidic residues" evidence="1">
    <location>
        <begin position="207"/>
        <end position="221"/>
    </location>
</feature>
<reference evidence="2 3" key="1">
    <citation type="journal article" date="2020" name="Genome Biol. Evol.">
        <title>Comparative genomics of Sclerotiniaceae.</title>
        <authorList>
            <person name="Valero Jimenez C.A."/>
            <person name="Steentjes M."/>
            <person name="Scholten O.E."/>
            <person name="Van Kan J.A.L."/>
        </authorList>
    </citation>
    <scope>NUCLEOTIDE SEQUENCE [LARGE SCALE GENOMIC DNA]</scope>
    <source>
        <strain evidence="2 3">B1</strain>
    </source>
</reference>
<evidence type="ECO:0008006" key="4">
    <source>
        <dbReference type="Google" id="ProtNLM"/>
    </source>
</evidence>
<evidence type="ECO:0000256" key="1">
    <source>
        <dbReference type="SAM" id="MobiDB-lite"/>
    </source>
</evidence>
<sequence>MQLEIEPPPAVQSQQPIFNPYPNRGRIQQPLDCVCGNCGQSGHELKWCRGPVNKDGFIDGCPKCNSTSHTYIQCSMAGTNDSPLRTYLLRLRNNAPPLRYPKDFRNEEYWQFELRLARNQQVEPRRPWSVEFSKQFQIDNPRYWESEAFHNSVIVDPAWENKNSPPPFQGDLTDGKLDKPTSTLGQYYNRRAGDDNPTRSRSRSPHRQLDRYPTNRRDRSEASGVHPS</sequence>
<dbReference type="SUPFAM" id="SSF57756">
    <property type="entry name" value="Retrovirus zinc finger-like domains"/>
    <property type="match status" value="1"/>
</dbReference>
<keyword evidence="3" id="KW-1185">Reference proteome</keyword>
<accession>A0ABQ7IE71</accession>
<protein>
    <recommendedName>
        <fullName evidence="4">CCHC-type domain-containing protein</fullName>
    </recommendedName>
</protein>
<dbReference type="RefSeq" id="XP_038807506.1">
    <property type="nucleotide sequence ID" value="XM_038956047.1"/>
</dbReference>
<proteinExistence type="predicted"/>
<comment type="caution">
    <text evidence="2">The sequence shown here is derived from an EMBL/GenBank/DDBJ whole genome shotgun (WGS) entry which is preliminary data.</text>
</comment>
<name>A0ABQ7IE71_9HELO</name>
<dbReference type="Proteomes" id="UP000783213">
    <property type="component" value="Unassembled WGS sequence"/>
</dbReference>
<evidence type="ECO:0000313" key="2">
    <source>
        <dbReference type="EMBL" id="KAF7921577.1"/>
    </source>
</evidence>
<gene>
    <name evidence="2" type="ORF">EAE98_008424</name>
</gene>